<dbReference type="Proteomes" id="UP000237968">
    <property type="component" value="Unassembled WGS sequence"/>
</dbReference>
<proteinExistence type="predicted"/>
<dbReference type="PANTHER" id="PTHR32347">
    <property type="entry name" value="EFFLUX SYSTEM COMPONENT YKNX-RELATED"/>
    <property type="match status" value="1"/>
</dbReference>
<keyword evidence="4" id="KW-1133">Transmembrane helix</keyword>
<name>A0A2S9XJN6_9BACT</name>
<keyword evidence="2 3" id="KW-0175">Coiled coil</keyword>
<dbReference type="EMBL" id="PVNK01000200">
    <property type="protein sequence ID" value="PRP92950.1"/>
    <property type="molecule type" value="Genomic_DNA"/>
</dbReference>
<dbReference type="RefSeq" id="WP_106393879.1">
    <property type="nucleotide sequence ID" value="NZ_PVNK01000200.1"/>
</dbReference>
<keyword evidence="6" id="KW-1185">Reference proteome</keyword>
<gene>
    <name evidence="5" type="ORF">ENSA5_46180</name>
</gene>
<comment type="caution">
    <text evidence="5">The sequence shown here is derived from an EMBL/GenBank/DDBJ whole genome shotgun (WGS) entry which is preliminary data.</text>
</comment>
<feature type="transmembrane region" description="Helical" evidence="4">
    <location>
        <begin position="32"/>
        <end position="53"/>
    </location>
</feature>
<evidence type="ECO:0000313" key="5">
    <source>
        <dbReference type="EMBL" id="PRP92950.1"/>
    </source>
</evidence>
<organism evidence="5 6">
    <name type="scientific">Enhygromyxa salina</name>
    <dbReference type="NCBI Taxonomy" id="215803"/>
    <lineage>
        <taxon>Bacteria</taxon>
        <taxon>Pseudomonadati</taxon>
        <taxon>Myxococcota</taxon>
        <taxon>Polyangia</taxon>
        <taxon>Nannocystales</taxon>
        <taxon>Nannocystaceae</taxon>
        <taxon>Enhygromyxa</taxon>
    </lineage>
</organism>
<sequence>MSARLDDFAFASALDHARPSLFASRSPRAARVVARILGVGLALLVLALVFAPWQQSVPGKGRVIAYAPLERQQVVEAPIAGRVRSWHVQEGDRVRAGEIIAELSDNDPEILARIERERNAALARASAAAGAVEVAKARIAALELAREAKGMSADLRVDMSRNRCEGAERAVDAAVAAKRTAKLNLERQRALFDEGLTSKRQLELAEMEFETKEAELDRARATLTAARREVGALDADRDHVGADASASIEGARESLRKAESELAKVEAEVQKVDSRLARQRRMSVEAPRDGTILSIIAKQDAQMLGPGDPLALFVPDLTASAVELWVDGKDGPLVTPGREVRLQFEGWPAVQFVGWPSAAVGTFPGVVEFVDATADAYGRFRVVVSPAGGDEPWPDSRWLRQGVRANGWILLERVSLGFEMWRQFNGFPPVVSPEPGGGEGGA</sequence>
<dbReference type="SUPFAM" id="SSF51230">
    <property type="entry name" value="Single hybrid motif"/>
    <property type="match status" value="1"/>
</dbReference>
<dbReference type="Gene3D" id="2.40.50.100">
    <property type="match status" value="1"/>
</dbReference>
<evidence type="ECO:0000256" key="3">
    <source>
        <dbReference type="SAM" id="Coils"/>
    </source>
</evidence>
<dbReference type="AlphaFoldDB" id="A0A2S9XJN6"/>
<accession>A0A2S9XJN6</accession>
<evidence type="ECO:0000313" key="6">
    <source>
        <dbReference type="Proteomes" id="UP000237968"/>
    </source>
</evidence>
<dbReference type="PANTHER" id="PTHR32347:SF23">
    <property type="entry name" value="BLL5650 PROTEIN"/>
    <property type="match status" value="1"/>
</dbReference>
<dbReference type="InterPro" id="IPR050465">
    <property type="entry name" value="UPF0194_transport"/>
</dbReference>
<protein>
    <submittedName>
        <fullName evidence="5">Putative efflux pump membrane fusion protein</fullName>
    </submittedName>
</protein>
<evidence type="ECO:0000256" key="4">
    <source>
        <dbReference type="SAM" id="Phobius"/>
    </source>
</evidence>
<evidence type="ECO:0000256" key="2">
    <source>
        <dbReference type="ARBA" id="ARBA00023054"/>
    </source>
</evidence>
<dbReference type="GO" id="GO:0030313">
    <property type="term" value="C:cell envelope"/>
    <property type="evidence" value="ECO:0007669"/>
    <property type="project" value="UniProtKB-SubCell"/>
</dbReference>
<keyword evidence="4" id="KW-0812">Transmembrane</keyword>
<feature type="coiled-coil region" evidence="3">
    <location>
        <begin position="202"/>
        <end position="282"/>
    </location>
</feature>
<dbReference type="OrthoDB" id="9760528at2"/>
<keyword evidence="4" id="KW-0472">Membrane</keyword>
<dbReference type="Gene3D" id="1.10.287.470">
    <property type="entry name" value="Helix hairpin bin"/>
    <property type="match status" value="1"/>
</dbReference>
<evidence type="ECO:0000256" key="1">
    <source>
        <dbReference type="ARBA" id="ARBA00004196"/>
    </source>
</evidence>
<reference evidence="5 6" key="1">
    <citation type="submission" date="2018-03" db="EMBL/GenBank/DDBJ databases">
        <title>Draft Genome Sequences of the Obligatory Marine Myxobacteria Enhygromyxa salina SWB005.</title>
        <authorList>
            <person name="Poehlein A."/>
            <person name="Moghaddam J.A."/>
            <person name="Harms H."/>
            <person name="Alanjari M."/>
            <person name="Koenig G.M."/>
            <person name="Daniel R."/>
            <person name="Schaeberle T.F."/>
        </authorList>
    </citation>
    <scope>NUCLEOTIDE SEQUENCE [LARGE SCALE GENOMIC DNA]</scope>
    <source>
        <strain evidence="5 6">SWB005</strain>
    </source>
</reference>
<comment type="subcellular location">
    <subcellularLocation>
        <location evidence="1">Cell envelope</location>
    </subcellularLocation>
</comment>
<dbReference type="InterPro" id="IPR011053">
    <property type="entry name" value="Single_hybrid_motif"/>
</dbReference>